<organism evidence="1 2">
    <name type="scientific">Flavobacterium davisii</name>
    <dbReference type="NCBI Taxonomy" id="2906077"/>
    <lineage>
        <taxon>Bacteria</taxon>
        <taxon>Pseudomonadati</taxon>
        <taxon>Bacteroidota</taxon>
        <taxon>Flavobacteriia</taxon>
        <taxon>Flavobacteriales</taxon>
        <taxon>Flavobacteriaceae</taxon>
        <taxon>Flavobacterium</taxon>
    </lineage>
</organism>
<evidence type="ECO:0000313" key="1">
    <source>
        <dbReference type="EMBL" id="OWP83653.1"/>
    </source>
</evidence>
<proteinExistence type="predicted"/>
<dbReference type="Proteomes" id="UP000197768">
    <property type="component" value="Unassembled WGS sequence"/>
</dbReference>
<keyword evidence="1" id="KW-0808">Transferase</keyword>
<dbReference type="Pfam" id="PF13489">
    <property type="entry name" value="Methyltransf_23"/>
    <property type="match status" value="1"/>
</dbReference>
<dbReference type="EMBL" id="MTCZ01000092">
    <property type="protein sequence ID" value="OWP83653.1"/>
    <property type="molecule type" value="Genomic_DNA"/>
</dbReference>
<accession>A0A246GHD8</accession>
<dbReference type="GO" id="GO:0032259">
    <property type="term" value="P:methylation"/>
    <property type="evidence" value="ECO:0007669"/>
    <property type="project" value="UniProtKB-KW"/>
</dbReference>
<dbReference type="SUPFAM" id="SSF53335">
    <property type="entry name" value="S-adenosyl-L-methionine-dependent methyltransferases"/>
    <property type="match status" value="1"/>
</dbReference>
<dbReference type="GO" id="GO:0008168">
    <property type="term" value="F:methyltransferase activity"/>
    <property type="evidence" value="ECO:0007669"/>
    <property type="project" value="UniProtKB-KW"/>
</dbReference>
<comment type="caution">
    <text evidence="1">The sequence shown here is derived from an EMBL/GenBank/DDBJ whole genome shotgun (WGS) entry which is preliminary data.</text>
</comment>
<evidence type="ECO:0000313" key="2">
    <source>
        <dbReference type="Proteomes" id="UP000197768"/>
    </source>
</evidence>
<dbReference type="Gene3D" id="3.40.50.150">
    <property type="entry name" value="Vaccinia Virus protein VP39"/>
    <property type="match status" value="1"/>
</dbReference>
<sequence length="210" mass="24688">MHPTCPLCHSHTSPFHNIKNREYFQCSNCQAILLHPEQYMTEQEEENHYRFHNNDVTDLGYLNFVSPITNGILHDFTPSHSGLDFGAGTGSAVSKVLLDNDYSITSYDPFFHPFPDVLTQQYDFIACCEVVEHFHHPDKEFELLHQLLKPAGKLYCMTHVYSPEIDFEKWYYKNDTTHVFMYQKETIEWITKTFGFSNFNITNRLIIFTK</sequence>
<protein>
    <submittedName>
        <fullName evidence="1">Methyltransferase</fullName>
    </submittedName>
</protein>
<name>A0A246GHD8_9FLAO</name>
<dbReference type="InterPro" id="IPR029063">
    <property type="entry name" value="SAM-dependent_MTases_sf"/>
</dbReference>
<keyword evidence="1" id="KW-0489">Methyltransferase</keyword>
<dbReference type="AlphaFoldDB" id="A0A246GHD8"/>
<dbReference type="CDD" id="cd02440">
    <property type="entry name" value="AdoMet_MTases"/>
    <property type="match status" value="1"/>
</dbReference>
<gene>
    <name evidence="1" type="ORF">BWK59_09440</name>
</gene>
<reference evidence="1 2" key="1">
    <citation type="journal article" date="2017" name="Infect. Genet. Evol.">
        <title>Comparative genome analysis of fish pathogen Flavobacterium columnare reveals extensive sequence diversity within the species.</title>
        <authorList>
            <person name="Kayansamruaj P."/>
            <person name="Dong H.T."/>
            <person name="Hirono I."/>
            <person name="Kondo H."/>
            <person name="Senapin S."/>
            <person name="Rodkhum C."/>
        </authorList>
    </citation>
    <scope>NUCLEOTIDE SEQUENCE [LARGE SCALE GENOMIC DNA]</scope>
    <source>
        <strain evidence="1 2">1215</strain>
    </source>
</reference>